<evidence type="ECO:0000313" key="1">
    <source>
        <dbReference type="EMBL" id="KOO09502.1"/>
    </source>
</evidence>
<comment type="caution">
    <text evidence="1">The sequence shown here is derived from an EMBL/GenBank/DDBJ whole genome shotgun (WGS) entry which is preliminary data.</text>
</comment>
<reference evidence="2" key="1">
    <citation type="submission" date="2015-08" db="EMBL/GenBank/DDBJ databases">
        <title>Vibrio galatheae sp. nov., a novel member of the Vibrionaceae family isolated from the Solomon Islands.</title>
        <authorList>
            <person name="Giubergia S."/>
            <person name="Machado H."/>
            <person name="Mateiu R.V."/>
            <person name="Gram L."/>
        </authorList>
    </citation>
    <scope>NUCLEOTIDE SEQUENCE [LARGE SCALE GENOMIC DNA]</scope>
    <source>
        <strain evidence="2">DSM 19134</strain>
    </source>
</reference>
<dbReference type="AlphaFoldDB" id="A0A0M0I5X5"/>
<organism evidence="1 2">
    <name type="scientific">Vibrio hepatarius</name>
    <dbReference type="NCBI Taxonomy" id="171383"/>
    <lineage>
        <taxon>Bacteria</taxon>
        <taxon>Pseudomonadati</taxon>
        <taxon>Pseudomonadota</taxon>
        <taxon>Gammaproteobacteria</taxon>
        <taxon>Vibrionales</taxon>
        <taxon>Vibrionaceae</taxon>
        <taxon>Vibrio</taxon>
        <taxon>Vibrio oreintalis group</taxon>
    </lineage>
</organism>
<dbReference type="InterPro" id="IPR050767">
    <property type="entry name" value="Sel1_AlgK"/>
</dbReference>
<gene>
    <name evidence="1" type="ORF">AKJ31_03875</name>
</gene>
<dbReference type="RefSeq" id="WP_053407763.1">
    <property type="nucleotide sequence ID" value="NZ_DAIPHI010000145.1"/>
</dbReference>
<dbReference type="PATRIC" id="fig|171383.3.peg.803"/>
<dbReference type="PANTHER" id="PTHR11102">
    <property type="entry name" value="SEL-1-LIKE PROTEIN"/>
    <property type="match status" value="1"/>
</dbReference>
<keyword evidence="2" id="KW-1185">Reference proteome</keyword>
<dbReference type="OrthoDB" id="6383809at2"/>
<protein>
    <submittedName>
        <fullName evidence="1">Uncharacterized protein</fullName>
    </submittedName>
</protein>
<proteinExistence type="predicted"/>
<dbReference type="InterPro" id="IPR011990">
    <property type="entry name" value="TPR-like_helical_dom_sf"/>
</dbReference>
<dbReference type="STRING" id="171383.AKJ31_03875"/>
<dbReference type="EMBL" id="LHPI01000001">
    <property type="protein sequence ID" value="KOO09502.1"/>
    <property type="molecule type" value="Genomic_DNA"/>
</dbReference>
<dbReference type="PANTHER" id="PTHR11102:SF160">
    <property type="entry name" value="ERAD-ASSOCIATED E3 UBIQUITIN-PROTEIN LIGASE COMPONENT HRD3"/>
    <property type="match status" value="1"/>
</dbReference>
<dbReference type="SUPFAM" id="SSF81901">
    <property type="entry name" value="HCP-like"/>
    <property type="match status" value="1"/>
</dbReference>
<dbReference type="Proteomes" id="UP000037530">
    <property type="component" value="Unassembled WGS sequence"/>
</dbReference>
<name>A0A0M0I5X5_9VIBR</name>
<evidence type="ECO:0000313" key="2">
    <source>
        <dbReference type="Proteomes" id="UP000037530"/>
    </source>
</evidence>
<sequence>MKRLGIIFFVLLAVGCQSTQDIEFARLFEQQQRGVQAEQSLVAMSDAGYLKATAFLTRLYTNSEDPQKQQLARQYYQQLDQDTSNADYARQYVKWIAEVSREHPSYTQTAYSTLWNRQTLHLDVADELVKFYGWHPQQYDISSLERFYDEWKTSWKKEERQDALMYLNLVTDPSIYAADIDLLCQKRGSQEDTSDRATCHQLYLKLAKQAQDINAIDERIEEIVADYQRGDITEDGVVRCSRTLIDYSYGGSYLAKGMRLAGVDFSSDKLFLFAARYEMKEEVLMSEQELLSGLTARAAEGNQEATLMLGLLYMRDDRVPEDPERAESYLKLVLEDPRAQHNLGLLYLSAKLGEEKMQDGIDLLLASARGGDGQSYIELAKAFYDTAGITPNYSYVWIFANMALEFAEFKDQQQRETIESWIKESGSQRAQAISERLLEIERREVRWSLALM</sequence>
<dbReference type="PROSITE" id="PS51257">
    <property type="entry name" value="PROKAR_LIPOPROTEIN"/>
    <property type="match status" value="1"/>
</dbReference>
<accession>A0A0M0I5X5</accession>
<dbReference type="Gene3D" id="1.25.40.10">
    <property type="entry name" value="Tetratricopeptide repeat domain"/>
    <property type="match status" value="1"/>
</dbReference>